<feature type="active site" description="Proton acceptor" evidence="8">
    <location>
        <position position="233"/>
    </location>
</feature>
<evidence type="ECO:0000313" key="12">
    <source>
        <dbReference type="EMBL" id="EAQ05821.1"/>
    </source>
</evidence>
<dbReference type="SUPFAM" id="SSF53067">
    <property type="entry name" value="Actin-like ATPase domain"/>
    <property type="match status" value="2"/>
</dbReference>
<dbReference type="STRING" id="314232.SKA53_06942"/>
<feature type="binding site" evidence="8">
    <location>
        <begin position="77"/>
        <end position="78"/>
    </location>
    <ligand>
        <name>substrate</name>
    </ligand>
</feature>
<keyword evidence="7 8" id="KW-0119">Carbohydrate metabolism</keyword>
<evidence type="ECO:0000256" key="8">
    <source>
        <dbReference type="HAMAP-Rule" id="MF_02220"/>
    </source>
</evidence>
<comment type="function">
    <text evidence="8">Catalyzes the phosphorylation of D-xylulose to D-xylulose 5-phosphate.</text>
</comment>
<comment type="catalytic activity">
    <reaction evidence="8 9">
        <text>D-xylulose + ATP = D-xylulose 5-phosphate + ADP + H(+)</text>
        <dbReference type="Rhea" id="RHEA:10964"/>
        <dbReference type="ChEBI" id="CHEBI:15378"/>
        <dbReference type="ChEBI" id="CHEBI:17140"/>
        <dbReference type="ChEBI" id="CHEBI:30616"/>
        <dbReference type="ChEBI" id="CHEBI:57737"/>
        <dbReference type="ChEBI" id="CHEBI:456216"/>
        <dbReference type="EC" id="2.7.1.17"/>
    </reaction>
</comment>
<dbReference type="Pfam" id="PF02782">
    <property type="entry name" value="FGGY_C"/>
    <property type="match status" value="1"/>
</dbReference>
<dbReference type="Proteomes" id="UP000004507">
    <property type="component" value="Unassembled WGS sequence"/>
</dbReference>
<protein>
    <recommendedName>
        <fullName evidence="8 9">Xylulose kinase</fullName>
        <shortName evidence="8 9">Xylulokinase</shortName>
        <ecNumber evidence="8 9">2.7.1.17</ecNumber>
    </recommendedName>
</protein>
<dbReference type="AlphaFoldDB" id="A3V821"/>
<dbReference type="PANTHER" id="PTHR43095:SF6">
    <property type="entry name" value="XYLULOSE KINASE"/>
    <property type="match status" value="1"/>
</dbReference>
<dbReference type="GO" id="GO:0004856">
    <property type="term" value="F:D-xylulokinase activity"/>
    <property type="evidence" value="ECO:0007669"/>
    <property type="project" value="UniProtKB-UniRule"/>
</dbReference>
<evidence type="ECO:0000256" key="2">
    <source>
        <dbReference type="ARBA" id="ARBA00022629"/>
    </source>
</evidence>
<dbReference type="InterPro" id="IPR006000">
    <property type="entry name" value="Xylulokinase"/>
</dbReference>
<keyword evidence="4 8" id="KW-0547">Nucleotide-binding</keyword>
<dbReference type="InterPro" id="IPR000577">
    <property type="entry name" value="Carb_kinase_FGGY"/>
</dbReference>
<reference evidence="12 13" key="1">
    <citation type="submission" date="2006-01" db="EMBL/GenBank/DDBJ databases">
        <authorList>
            <person name="Hagstrom A."/>
            <person name="Ferriera S."/>
            <person name="Johnson J."/>
            <person name="Kravitz S."/>
            <person name="Halpern A."/>
            <person name="Remington K."/>
            <person name="Beeson K."/>
            <person name="Tran B."/>
            <person name="Rogers Y.-H."/>
            <person name="Friedman R."/>
            <person name="Venter J.C."/>
        </authorList>
    </citation>
    <scope>NUCLEOTIDE SEQUENCE [LARGE SCALE GENOMIC DNA]</scope>
    <source>
        <strain evidence="12 13">SKA53</strain>
    </source>
</reference>
<dbReference type="PIRSF" id="PIRSF000538">
    <property type="entry name" value="GlpK"/>
    <property type="match status" value="1"/>
</dbReference>
<comment type="similarity">
    <text evidence="1 8 9">Belongs to the FGGY kinase family.</text>
</comment>
<comment type="caution">
    <text evidence="12">The sequence shown here is derived from an EMBL/GenBank/DDBJ whole genome shotgun (WGS) entry which is preliminary data.</text>
</comment>
<dbReference type="OrthoDB" id="9805576at2"/>
<evidence type="ECO:0000259" key="11">
    <source>
        <dbReference type="Pfam" id="PF02782"/>
    </source>
</evidence>
<dbReference type="InterPro" id="IPR018484">
    <property type="entry name" value="FGGY_N"/>
</dbReference>
<keyword evidence="13" id="KW-1185">Reference proteome</keyword>
<keyword evidence="3 8" id="KW-0808">Transferase</keyword>
<evidence type="ECO:0000256" key="7">
    <source>
        <dbReference type="ARBA" id="ARBA00023277"/>
    </source>
</evidence>
<dbReference type="RefSeq" id="WP_007205341.1">
    <property type="nucleotide sequence ID" value="NZ_CH672414.1"/>
</dbReference>
<feature type="domain" description="Carbohydrate kinase FGGY C-terminal" evidence="11">
    <location>
        <begin position="250"/>
        <end position="434"/>
    </location>
</feature>
<feature type="domain" description="Carbohydrate kinase FGGY N-terminal" evidence="10">
    <location>
        <begin position="1"/>
        <end position="240"/>
    </location>
</feature>
<dbReference type="PANTHER" id="PTHR43095">
    <property type="entry name" value="SUGAR KINASE"/>
    <property type="match status" value="1"/>
</dbReference>
<sequence length="479" mass="49595">MYIGLDLGTSGLKAVLIDDAQAILAEATAPLQVARLAQGWSEQAPSSWLDAADAVMQSLAAQVSLGAVRGIGLSGHMHGATLLDSSDEVLRPCILWNDTRSAVEAAELDADPKFRALTGNIVFAGFTAPKLAWVAKHEPAIFARVARVLLPKDYLRLWLTGEAVAEMSDAAGTSWLDVGKRDWSDDLLAATGMTRAQMPRLVEGSKVSGHIRDALASRWGLPKGVVVAGGGGDNAASAVGVGVVKAGDAFVSLGTSGVLFAASDAYNPDAASAVHTFCHALPDTWHQMGVILAAADALNWFARVADKPAATLTADLGALQAPGKPLFLPYLGGERTPHNDAAIRGAFLHLDHATDSAAMARAVLEGVTHAIRDCHDALTSTGTRITRLIAVGGGSKSDYWVQAIATSLDLPIALPVAGDFGGAFGAARLGLMAATGAGAEVATAPKIARMIEPDTKLTAAFSQAHARYRASYTALKGLS</sequence>
<dbReference type="PROSITE" id="PS00933">
    <property type="entry name" value="FGGY_KINASES_1"/>
    <property type="match status" value="1"/>
</dbReference>
<dbReference type="InterPro" id="IPR018485">
    <property type="entry name" value="FGGY_C"/>
</dbReference>
<dbReference type="InterPro" id="IPR043129">
    <property type="entry name" value="ATPase_NBD"/>
</dbReference>
<dbReference type="InterPro" id="IPR050406">
    <property type="entry name" value="FGGY_Carb_Kinase"/>
</dbReference>
<dbReference type="Gene3D" id="3.30.420.40">
    <property type="match status" value="2"/>
</dbReference>
<dbReference type="eggNOG" id="COG1070">
    <property type="taxonomic scope" value="Bacteria"/>
</dbReference>
<evidence type="ECO:0000256" key="9">
    <source>
        <dbReference type="RuleBase" id="RU364073"/>
    </source>
</evidence>
<keyword evidence="2 8" id="KW-0859">Xylose metabolism</keyword>
<feature type="site" description="Important for activity" evidence="8">
    <location>
        <position position="6"/>
    </location>
</feature>
<keyword evidence="6 8" id="KW-0067">ATP-binding</keyword>
<dbReference type="GO" id="GO:0042732">
    <property type="term" value="P:D-xylose metabolic process"/>
    <property type="evidence" value="ECO:0007669"/>
    <property type="project" value="UniProtKB-KW"/>
</dbReference>
<dbReference type="GO" id="GO:0005524">
    <property type="term" value="F:ATP binding"/>
    <property type="evidence" value="ECO:0007669"/>
    <property type="project" value="UniProtKB-UniRule"/>
</dbReference>
<name>A3V821_9RHOB</name>
<organism evidence="12 13">
    <name type="scientific">Yoonia vestfoldensis SKA53</name>
    <dbReference type="NCBI Taxonomy" id="314232"/>
    <lineage>
        <taxon>Bacteria</taxon>
        <taxon>Pseudomonadati</taxon>
        <taxon>Pseudomonadota</taxon>
        <taxon>Alphaproteobacteria</taxon>
        <taxon>Rhodobacterales</taxon>
        <taxon>Paracoccaceae</taxon>
        <taxon>Yoonia</taxon>
    </lineage>
</organism>
<dbReference type="HOGENOM" id="CLU_009281_3_0_5"/>
<dbReference type="EMBL" id="AAMS01000007">
    <property type="protein sequence ID" value="EAQ05821.1"/>
    <property type="molecule type" value="Genomic_DNA"/>
</dbReference>
<evidence type="ECO:0000313" key="13">
    <source>
        <dbReference type="Proteomes" id="UP000004507"/>
    </source>
</evidence>
<keyword evidence="5 8" id="KW-0418">Kinase</keyword>
<dbReference type="GO" id="GO:0005998">
    <property type="term" value="P:xylulose catabolic process"/>
    <property type="evidence" value="ECO:0007669"/>
    <property type="project" value="UniProtKB-UniRule"/>
</dbReference>
<dbReference type="Pfam" id="PF00370">
    <property type="entry name" value="FGGY_N"/>
    <property type="match status" value="1"/>
</dbReference>
<evidence type="ECO:0000256" key="5">
    <source>
        <dbReference type="ARBA" id="ARBA00022777"/>
    </source>
</evidence>
<evidence type="ECO:0000256" key="6">
    <source>
        <dbReference type="ARBA" id="ARBA00022840"/>
    </source>
</evidence>
<dbReference type="CDD" id="cd07808">
    <property type="entry name" value="ASKHA_NBD_FGGY_EcXK-like"/>
    <property type="match status" value="1"/>
</dbReference>
<gene>
    <name evidence="8 9" type="primary">xylB</name>
    <name evidence="12" type="ORF">SKA53_06942</name>
</gene>
<accession>A3V821</accession>
<evidence type="ECO:0000256" key="4">
    <source>
        <dbReference type="ARBA" id="ARBA00022741"/>
    </source>
</evidence>
<evidence type="ECO:0000259" key="10">
    <source>
        <dbReference type="Pfam" id="PF00370"/>
    </source>
</evidence>
<evidence type="ECO:0000256" key="3">
    <source>
        <dbReference type="ARBA" id="ARBA00022679"/>
    </source>
</evidence>
<dbReference type="InterPro" id="IPR018483">
    <property type="entry name" value="Carb_kinase_FGGY_CS"/>
</dbReference>
<evidence type="ECO:0000256" key="1">
    <source>
        <dbReference type="ARBA" id="ARBA00009156"/>
    </source>
</evidence>
<dbReference type="HAMAP" id="MF_02220">
    <property type="entry name" value="XylB"/>
    <property type="match status" value="1"/>
</dbReference>
<proteinExistence type="inferred from homology"/>
<dbReference type="NCBIfam" id="TIGR01312">
    <property type="entry name" value="XylB"/>
    <property type="match status" value="1"/>
</dbReference>
<dbReference type="EC" id="2.7.1.17" evidence="8 9"/>